<dbReference type="OrthoDB" id="1447753at2"/>
<evidence type="ECO:0000313" key="2">
    <source>
        <dbReference type="EMBL" id="SHL42724.1"/>
    </source>
</evidence>
<proteinExistence type="predicted"/>
<dbReference type="EMBL" id="BMFL01000003">
    <property type="protein sequence ID" value="GGE90452.1"/>
    <property type="molecule type" value="Genomic_DNA"/>
</dbReference>
<dbReference type="STRING" id="1434701.SAMN05443634_10954"/>
<sequence>MRNILLFIPFLFVLFSCQNEDDSTNEIYKNRYERRFIIFQDSLGTTIRDSGVVRVSQKDNIFKFDFEVASGTVKPIENIRMEITGNNTLRNLEWTPSKLITLSKDSINISYREGASYWFVNGISSF</sequence>
<dbReference type="RefSeq" id="WP_072932961.1">
    <property type="nucleotide sequence ID" value="NZ_BMFL01000003.1"/>
</dbReference>
<dbReference type="EMBL" id="FRBH01000009">
    <property type="protein sequence ID" value="SHL42724.1"/>
    <property type="molecule type" value="Genomic_DNA"/>
</dbReference>
<name>A0A1M7AIZ3_9FLAO</name>
<dbReference type="Proteomes" id="UP000650994">
    <property type="component" value="Unassembled WGS sequence"/>
</dbReference>
<reference evidence="1" key="5">
    <citation type="submission" date="2024-05" db="EMBL/GenBank/DDBJ databases">
        <authorList>
            <person name="Sun Q."/>
            <person name="Zhou Y."/>
        </authorList>
    </citation>
    <scope>NUCLEOTIDE SEQUENCE</scope>
    <source>
        <strain evidence="1">CGMCC 1.12707</strain>
    </source>
</reference>
<organism evidence="2 3">
    <name type="scientific">Chishuiella changwenlii</name>
    <dbReference type="NCBI Taxonomy" id="1434701"/>
    <lineage>
        <taxon>Bacteria</taxon>
        <taxon>Pseudomonadati</taxon>
        <taxon>Bacteroidota</taxon>
        <taxon>Flavobacteriia</taxon>
        <taxon>Flavobacteriales</taxon>
        <taxon>Weeksellaceae</taxon>
        <taxon>Chishuiella</taxon>
    </lineage>
</organism>
<evidence type="ECO:0000313" key="3">
    <source>
        <dbReference type="Proteomes" id="UP000184120"/>
    </source>
</evidence>
<reference evidence="4" key="4">
    <citation type="journal article" date="2019" name="Int. J. Syst. Evol. Microbiol.">
        <title>The Global Catalogue of Microorganisms (GCM) 10K type strain sequencing project: providing services to taxonomists for standard genome sequencing and annotation.</title>
        <authorList>
            <consortium name="The Broad Institute Genomics Platform"/>
            <consortium name="The Broad Institute Genome Sequencing Center for Infectious Disease"/>
            <person name="Wu L."/>
            <person name="Ma J."/>
        </authorList>
    </citation>
    <scope>NUCLEOTIDE SEQUENCE [LARGE SCALE GENOMIC DNA]</scope>
    <source>
        <strain evidence="4">CGMCC 1.12707</strain>
    </source>
</reference>
<dbReference type="PROSITE" id="PS51257">
    <property type="entry name" value="PROKAR_LIPOPROTEIN"/>
    <property type="match status" value="1"/>
</dbReference>
<reference evidence="1" key="1">
    <citation type="journal article" date="2014" name="Int. J. Syst. Evol. Microbiol.">
        <title>Complete genome of a new Firmicutes species belonging to the dominant human colonic microbiota ('Ruminococcus bicirculans') reveals two chromosomes and a selective capacity to utilize plant glucans.</title>
        <authorList>
            <consortium name="NISC Comparative Sequencing Program"/>
            <person name="Wegmann U."/>
            <person name="Louis P."/>
            <person name="Goesmann A."/>
            <person name="Henrissat B."/>
            <person name="Duncan S.H."/>
            <person name="Flint H.J."/>
        </authorList>
    </citation>
    <scope>NUCLEOTIDE SEQUENCE</scope>
    <source>
        <strain evidence="1">CGMCC 1.12707</strain>
    </source>
</reference>
<evidence type="ECO:0000313" key="1">
    <source>
        <dbReference type="EMBL" id="GGE90452.1"/>
    </source>
</evidence>
<reference evidence="3" key="3">
    <citation type="submission" date="2016-11" db="EMBL/GenBank/DDBJ databases">
        <authorList>
            <person name="Varghese N."/>
            <person name="Submissions S."/>
        </authorList>
    </citation>
    <scope>NUCLEOTIDE SEQUENCE [LARGE SCALE GENOMIC DNA]</scope>
    <source>
        <strain evidence="3">DSM 27989</strain>
    </source>
</reference>
<dbReference type="AlphaFoldDB" id="A0A1M7AIZ3"/>
<gene>
    <name evidence="1" type="ORF">GCM10010984_05220</name>
    <name evidence="2" type="ORF">SAMN05443634_10954</name>
</gene>
<keyword evidence="4" id="KW-1185">Reference proteome</keyword>
<reference evidence="2" key="2">
    <citation type="submission" date="2016-11" db="EMBL/GenBank/DDBJ databases">
        <authorList>
            <person name="Jaros S."/>
            <person name="Januszkiewicz K."/>
            <person name="Wedrychowicz H."/>
        </authorList>
    </citation>
    <scope>NUCLEOTIDE SEQUENCE [LARGE SCALE GENOMIC DNA]</scope>
    <source>
        <strain evidence="2">DSM 27989</strain>
    </source>
</reference>
<evidence type="ECO:0008006" key="5">
    <source>
        <dbReference type="Google" id="ProtNLM"/>
    </source>
</evidence>
<accession>A0A1M7AIZ3</accession>
<dbReference type="Proteomes" id="UP000184120">
    <property type="component" value="Unassembled WGS sequence"/>
</dbReference>
<evidence type="ECO:0000313" key="4">
    <source>
        <dbReference type="Proteomes" id="UP000650994"/>
    </source>
</evidence>
<protein>
    <recommendedName>
        <fullName evidence="5">Lipoprotein</fullName>
    </recommendedName>
</protein>